<comment type="function">
    <text evidence="3">Specifically methylates the N3 position of the uracil ring of uridine 1498 (m3U1498) in 16S rRNA. Acts on the fully assembled 30S ribosomal subunit.</text>
</comment>
<dbReference type="AlphaFoldDB" id="A0A3P3XNN3"/>
<dbReference type="Gene3D" id="3.40.1280.10">
    <property type="match status" value="1"/>
</dbReference>
<dbReference type="GO" id="GO:0008168">
    <property type="term" value="F:methyltransferase activity"/>
    <property type="evidence" value="ECO:0007669"/>
    <property type="project" value="UniProtKB-KW"/>
</dbReference>
<dbReference type="GO" id="GO:0006364">
    <property type="term" value="P:rRNA processing"/>
    <property type="evidence" value="ECO:0007669"/>
    <property type="project" value="InterPro"/>
</dbReference>
<proteinExistence type="inferred from homology"/>
<dbReference type="SUPFAM" id="SSF75217">
    <property type="entry name" value="alpha/beta knot"/>
    <property type="match status" value="1"/>
</dbReference>
<sequence>MNAMGFEREHAVRILFHESEQQASLPLHTLLSAVQNRIVIGIGPEGGFSEEDCAAFAQMGFAIHHAKGPVLRVETAATYAISAVRAITLEKNIWKV</sequence>
<name>A0A3P3XNN3_9SPIR</name>
<keyword evidence="6" id="KW-0808">Transferase</keyword>
<evidence type="ECO:0000256" key="1">
    <source>
        <dbReference type="ARBA" id="ARBA00005528"/>
    </source>
</evidence>
<reference evidence="6" key="1">
    <citation type="submission" date="2017-02" db="EMBL/GenBank/DDBJ databases">
        <authorList>
            <person name="Regsiter A."/>
            <person name="William W."/>
        </authorList>
    </citation>
    <scope>NUCLEOTIDE SEQUENCE</scope>
    <source>
        <strain evidence="6">BdmA 4</strain>
    </source>
</reference>
<dbReference type="Pfam" id="PF04452">
    <property type="entry name" value="Methyltrans_RNA"/>
    <property type="match status" value="1"/>
</dbReference>
<dbReference type="NCBIfam" id="TIGR00046">
    <property type="entry name" value="RsmE family RNA methyltransferase"/>
    <property type="match status" value="1"/>
</dbReference>
<evidence type="ECO:0000313" key="6">
    <source>
        <dbReference type="EMBL" id="SLM17898.1"/>
    </source>
</evidence>
<evidence type="ECO:0000256" key="4">
    <source>
        <dbReference type="ARBA" id="ARBA00047944"/>
    </source>
</evidence>
<dbReference type="EC" id="2.1.1.193" evidence="2"/>
<dbReference type="EMBL" id="FWDO01000004">
    <property type="protein sequence ID" value="SLM17898.1"/>
    <property type="molecule type" value="Genomic_DNA"/>
</dbReference>
<dbReference type="InterPro" id="IPR029028">
    <property type="entry name" value="Alpha/beta_knot_MTases"/>
</dbReference>
<comment type="catalytic activity">
    <reaction evidence="4">
        <text>uridine(1498) in 16S rRNA + S-adenosyl-L-methionine = N(3)-methyluridine(1498) in 16S rRNA + S-adenosyl-L-homocysteine + H(+)</text>
        <dbReference type="Rhea" id="RHEA:42920"/>
        <dbReference type="Rhea" id="RHEA-COMP:10283"/>
        <dbReference type="Rhea" id="RHEA-COMP:10284"/>
        <dbReference type="ChEBI" id="CHEBI:15378"/>
        <dbReference type="ChEBI" id="CHEBI:57856"/>
        <dbReference type="ChEBI" id="CHEBI:59789"/>
        <dbReference type="ChEBI" id="CHEBI:65315"/>
        <dbReference type="ChEBI" id="CHEBI:74502"/>
        <dbReference type="EC" id="2.1.1.193"/>
    </reaction>
</comment>
<feature type="domain" description="Ribosomal RNA small subunit methyltransferase E methyltransferase" evidence="5">
    <location>
        <begin position="9"/>
        <end position="84"/>
    </location>
</feature>
<gene>
    <name evidence="6" type="ORF">SPIRO4BDMA_40470</name>
</gene>
<dbReference type="GO" id="GO:0032259">
    <property type="term" value="P:methylation"/>
    <property type="evidence" value="ECO:0007669"/>
    <property type="project" value="UniProtKB-KW"/>
</dbReference>
<organism evidence="6">
    <name type="scientific">uncultured spirochete</name>
    <dbReference type="NCBI Taxonomy" id="156406"/>
    <lineage>
        <taxon>Bacteria</taxon>
        <taxon>Pseudomonadati</taxon>
        <taxon>Spirochaetota</taxon>
        <taxon>Spirochaetia</taxon>
        <taxon>Spirochaetales</taxon>
        <taxon>environmental samples</taxon>
    </lineage>
</organism>
<evidence type="ECO:0000256" key="3">
    <source>
        <dbReference type="ARBA" id="ARBA00025699"/>
    </source>
</evidence>
<comment type="similarity">
    <text evidence="1">Belongs to the RNA methyltransferase RsmE family.</text>
</comment>
<dbReference type="InterPro" id="IPR006700">
    <property type="entry name" value="RsmE"/>
</dbReference>
<keyword evidence="6" id="KW-0489">Methyltransferase</keyword>
<evidence type="ECO:0000259" key="5">
    <source>
        <dbReference type="Pfam" id="PF04452"/>
    </source>
</evidence>
<evidence type="ECO:0000256" key="2">
    <source>
        <dbReference type="ARBA" id="ARBA00012328"/>
    </source>
</evidence>
<dbReference type="InterPro" id="IPR029026">
    <property type="entry name" value="tRNA_m1G_MTases_N"/>
</dbReference>
<accession>A0A3P3XNN3</accession>
<dbReference type="InterPro" id="IPR046886">
    <property type="entry name" value="RsmE_MTase_dom"/>
</dbReference>
<protein>
    <recommendedName>
        <fullName evidence="2">16S rRNA (uracil(1498)-N(3))-methyltransferase</fullName>
        <ecNumber evidence="2">2.1.1.193</ecNumber>
    </recommendedName>
</protein>